<gene>
    <name evidence="1" type="ORF">AMS66_00935</name>
</gene>
<reference evidence="1 2" key="1">
    <citation type="submission" date="2015-08" db="EMBL/GenBank/DDBJ databases">
        <title>Draft genome sequence of cellulolytic and xylanolytic Paenibacillus sp. A59, isolated from a decaying forest soil from Patagonia, Argentina.</title>
        <authorList>
            <person name="Ghio S."/>
            <person name="Caceres A.M."/>
            <person name="Talia P."/>
            <person name="Grasso D."/>
            <person name="Campos E."/>
        </authorList>
    </citation>
    <scope>NUCLEOTIDE SEQUENCE [LARGE SCALE GENOMIC DNA]</scope>
    <source>
        <strain evidence="1 2">A59</strain>
    </source>
</reference>
<accession>A0A0M9BUD9</accession>
<dbReference type="Proteomes" id="UP000037688">
    <property type="component" value="Unassembled WGS sequence"/>
</dbReference>
<dbReference type="AlphaFoldDB" id="A0A0M9BUD9"/>
<protein>
    <submittedName>
        <fullName evidence="1">Uncharacterized protein</fullName>
    </submittedName>
</protein>
<dbReference type="EMBL" id="LITU01000008">
    <property type="protein sequence ID" value="KOY18362.1"/>
    <property type="molecule type" value="Genomic_DNA"/>
</dbReference>
<organism evidence="1 2">
    <name type="scientific">Paenibacillus xylanivorans</name>
    <dbReference type="NCBI Taxonomy" id="1705561"/>
    <lineage>
        <taxon>Bacteria</taxon>
        <taxon>Bacillati</taxon>
        <taxon>Bacillota</taxon>
        <taxon>Bacilli</taxon>
        <taxon>Bacillales</taxon>
        <taxon>Paenibacillaceae</taxon>
        <taxon>Paenibacillus</taxon>
    </lineage>
</organism>
<sequence length="60" mass="7133">MNLVFWIYKNRPRIVGREHAEFKSFCKILPLKIQKKVLPQDGALFIKNINIKSLIHKPMQ</sequence>
<keyword evidence="2" id="KW-1185">Reference proteome</keyword>
<evidence type="ECO:0000313" key="2">
    <source>
        <dbReference type="Proteomes" id="UP000037688"/>
    </source>
</evidence>
<dbReference type="PATRIC" id="fig|1705561.3.peg.1284"/>
<comment type="caution">
    <text evidence="1">The sequence shown here is derived from an EMBL/GenBank/DDBJ whole genome shotgun (WGS) entry which is preliminary data.</text>
</comment>
<name>A0A0M9BUD9_9BACL</name>
<proteinExistence type="predicted"/>
<evidence type="ECO:0000313" key="1">
    <source>
        <dbReference type="EMBL" id="KOY18362.1"/>
    </source>
</evidence>